<dbReference type="CDD" id="cd00009">
    <property type="entry name" value="AAA"/>
    <property type="match status" value="1"/>
</dbReference>
<dbReference type="Proteomes" id="UP001293718">
    <property type="component" value="Unassembled WGS sequence"/>
</dbReference>
<dbReference type="InterPro" id="IPR028350">
    <property type="entry name" value="DNAC/IstB-like"/>
</dbReference>
<dbReference type="NCBIfam" id="NF038214">
    <property type="entry name" value="IS21_help_AAA"/>
    <property type="match status" value="1"/>
</dbReference>
<gene>
    <name evidence="6" type="primary">istB</name>
    <name evidence="6" type="ORF">SM757_01405</name>
</gene>
<keyword evidence="3" id="KW-0067">ATP-binding</keyword>
<dbReference type="InterPro" id="IPR002611">
    <property type="entry name" value="IstB_ATP-bd"/>
</dbReference>
<evidence type="ECO:0000313" key="7">
    <source>
        <dbReference type="Proteomes" id="UP001293718"/>
    </source>
</evidence>
<dbReference type="EMBL" id="JAXOJX010000001">
    <property type="protein sequence ID" value="MDZ5455220.1"/>
    <property type="molecule type" value="Genomic_DNA"/>
</dbReference>
<keyword evidence="7" id="KW-1185">Reference proteome</keyword>
<comment type="similarity">
    <text evidence="1">Belongs to the IS21/IS1162 putative ATP-binding protein family.</text>
</comment>
<feature type="compositionally biased region" description="Basic and acidic residues" evidence="4">
    <location>
        <begin position="251"/>
        <end position="260"/>
    </location>
</feature>
<evidence type="ECO:0000259" key="5">
    <source>
        <dbReference type="SMART" id="SM00382"/>
    </source>
</evidence>
<name>A0ABU5I995_9BURK</name>
<evidence type="ECO:0000313" key="6">
    <source>
        <dbReference type="EMBL" id="MDZ5455220.1"/>
    </source>
</evidence>
<proteinExistence type="inferred from homology"/>
<dbReference type="SMART" id="SM00382">
    <property type="entry name" value="AAA"/>
    <property type="match status" value="1"/>
</dbReference>
<protein>
    <submittedName>
        <fullName evidence="6">IS21-like element helper ATPase IstB</fullName>
    </submittedName>
</protein>
<sequence length="280" mass="31468">MAAVPNTLPKTKLRTDATFTLAELREQAKALRLHGLLAHWGEITTDPDSQRRVHQWLQWELAERADRSLERRLRDAHLGQFKPLADFDWSWPKEIDRAAIEELMGLQFLEDATNVVLVGPNGVGKSMCAANLGYQAVLAGHTVLFTTAGQMLSELAALDSDSALRRRLQRYAVPDVLLIDEVGYLSYSDRHADLLFELVSRRYLNKSTVVTTNKQFADWGQVFPSAACVVSLVDRLMHRVEVVRIKGESYRQKEAEERAAQRAAARTSATRARSTAKARA</sequence>
<organism evidence="6 7">
    <name type="scientific">Azohydromonas lata</name>
    <dbReference type="NCBI Taxonomy" id="45677"/>
    <lineage>
        <taxon>Bacteria</taxon>
        <taxon>Pseudomonadati</taxon>
        <taxon>Pseudomonadota</taxon>
        <taxon>Betaproteobacteria</taxon>
        <taxon>Burkholderiales</taxon>
        <taxon>Sphaerotilaceae</taxon>
        <taxon>Azohydromonas</taxon>
    </lineage>
</organism>
<feature type="domain" description="AAA+ ATPase" evidence="5">
    <location>
        <begin position="111"/>
        <end position="246"/>
    </location>
</feature>
<keyword evidence="2" id="KW-0547">Nucleotide-binding</keyword>
<keyword evidence="6" id="KW-0614">Plasmid</keyword>
<reference evidence="6 7" key="1">
    <citation type="submission" date="2023-11" db="EMBL/GenBank/DDBJ databases">
        <title>Draft genome of Azohydromonas lata strain H1 (DSM1123), a polyhydroxyalkanoate producer.</title>
        <authorList>
            <person name="Traversa D."/>
            <person name="D'Addabbo P."/>
            <person name="Pazzani C."/>
            <person name="Manzari C."/>
            <person name="Chiara M."/>
            <person name="Scrascia M."/>
        </authorList>
    </citation>
    <scope>NUCLEOTIDE SEQUENCE [LARGE SCALE GENOMIC DNA]</scope>
    <source>
        <strain evidence="6 7">H1</strain>
        <plasmid evidence="6">unnamed</plasmid>
    </source>
</reference>
<comment type="caution">
    <text evidence="6">The sequence shown here is derived from an EMBL/GenBank/DDBJ whole genome shotgun (WGS) entry which is preliminary data.</text>
</comment>
<evidence type="ECO:0000256" key="2">
    <source>
        <dbReference type="ARBA" id="ARBA00022741"/>
    </source>
</evidence>
<dbReference type="Pfam" id="PF01695">
    <property type="entry name" value="IstB_IS21"/>
    <property type="match status" value="1"/>
</dbReference>
<evidence type="ECO:0000256" key="4">
    <source>
        <dbReference type="SAM" id="MobiDB-lite"/>
    </source>
</evidence>
<dbReference type="InterPro" id="IPR003593">
    <property type="entry name" value="AAA+_ATPase"/>
</dbReference>
<dbReference type="PANTHER" id="PTHR30050">
    <property type="entry name" value="CHROMOSOMAL REPLICATION INITIATOR PROTEIN DNAA"/>
    <property type="match status" value="1"/>
</dbReference>
<feature type="region of interest" description="Disordered" evidence="4">
    <location>
        <begin position="251"/>
        <end position="280"/>
    </location>
</feature>
<geneLocation type="plasmid" evidence="6">
    <name>unnamed</name>
</geneLocation>
<dbReference type="InterPro" id="IPR027417">
    <property type="entry name" value="P-loop_NTPase"/>
</dbReference>
<evidence type="ECO:0000256" key="1">
    <source>
        <dbReference type="ARBA" id="ARBA00008059"/>
    </source>
</evidence>
<dbReference type="Gene3D" id="3.40.50.300">
    <property type="entry name" value="P-loop containing nucleotide triphosphate hydrolases"/>
    <property type="match status" value="1"/>
</dbReference>
<accession>A0ABU5I995</accession>
<dbReference type="InterPro" id="IPR047661">
    <property type="entry name" value="IstB"/>
</dbReference>
<dbReference type="PANTHER" id="PTHR30050:SF4">
    <property type="entry name" value="ATP-BINDING PROTEIN RV3427C IN INSERTION SEQUENCE-RELATED"/>
    <property type="match status" value="1"/>
</dbReference>
<feature type="compositionally biased region" description="Low complexity" evidence="4">
    <location>
        <begin position="261"/>
        <end position="273"/>
    </location>
</feature>
<dbReference type="RefSeq" id="WP_322463916.1">
    <property type="nucleotide sequence ID" value="NZ_JAXOJX010000001.1"/>
</dbReference>
<dbReference type="SUPFAM" id="SSF52540">
    <property type="entry name" value="P-loop containing nucleoside triphosphate hydrolases"/>
    <property type="match status" value="1"/>
</dbReference>
<dbReference type="PIRSF" id="PIRSF003073">
    <property type="entry name" value="DNAC_TnpB_IstB"/>
    <property type="match status" value="1"/>
</dbReference>
<evidence type="ECO:0000256" key="3">
    <source>
        <dbReference type="ARBA" id="ARBA00022840"/>
    </source>
</evidence>